<sequence length="119" mass="12773">MQFSKLSAVAPLVPASVSGRAIRANLDNTPHGFTKVNPRPITEAVVSDVSLLKGTYRGHHTVIDPRTTEYNNMTTLSDIHSGVSVDLRLVNPADHDAHVYIAGNDPTGAVVFLRQDGNS</sequence>
<keyword evidence="2" id="KW-1185">Reference proteome</keyword>
<dbReference type="HOGENOM" id="CLU_2060780_0_0_1"/>
<protein>
    <submittedName>
        <fullName evidence="1">Uncharacterized protein</fullName>
    </submittedName>
</protein>
<reference evidence="2" key="1">
    <citation type="journal article" date="2014" name="Genome Announc.">
        <title>Genome sequence and annotation of Acremonium chrysogenum, producer of the beta-lactam antibiotic cephalosporin C.</title>
        <authorList>
            <person name="Terfehr D."/>
            <person name="Dahlmann T.A."/>
            <person name="Specht T."/>
            <person name="Zadra I."/>
            <person name="Kuernsteiner H."/>
            <person name="Kueck U."/>
        </authorList>
    </citation>
    <scope>NUCLEOTIDE SEQUENCE [LARGE SCALE GENOMIC DNA]</scope>
    <source>
        <strain evidence="2">ATCC 11550 / CBS 779.69 / DSM 880 / IAM 14645 / JCM 23072 / IMI 49137</strain>
    </source>
</reference>
<dbReference type="EMBL" id="JPKY01000037">
    <property type="protein sequence ID" value="KFH45132.1"/>
    <property type="molecule type" value="Genomic_DNA"/>
</dbReference>
<organism evidence="1 2">
    <name type="scientific">Hapsidospora chrysogenum (strain ATCC 11550 / CBS 779.69 / DSM 880 / IAM 14645 / JCM 23072 / IMI 49137)</name>
    <name type="common">Acremonium chrysogenum</name>
    <dbReference type="NCBI Taxonomy" id="857340"/>
    <lineage>
        <taxon>Eukaryota</taxon>
        <taxon>Fungi</taxon>
        <taxon>Dikarya</taxon>
        <taxon>Ascomycota</taxon>
        <taxon>Pezizomycotina</taxon>
        <taxon>Sordariomycetes</taxon>
        <taxon>Hypocreomycetidae</taxon>
        <taxon>Hypocreales</taxon>
        <taxon>Bionectriaceae</taxon>
        <taxon>Hapsidospora</taxon>
    </lineage>
</organism>
<name>A0A086T700_HAPC1</name>
<gene>
    <name evidence="1" type="ORF">ACRE_040830</name>
</gene>
<comment type="caution">
    <text evidence="1">The sequence shown here is derived from an EMBL/GenBank/DDBJ whole genome shotgun (WGS) entry which is preliminary data.</text>
</comment>
<proteinExistence type="predicted"/>
<accession>A0A086T700</accession>
<dbReference type="Proteomes" id="UP000029964">
    <property type="component" value="Unassembled WGS sequence"/>
</dbReference>
<dbReference type="AlphaFoldDB" id="A0A086T700"/>
<evidence type="ECO:0000313" key="1">
    <source>
        <dbReference type="EMBL" id="KFH45132.1"/>
    </source>
</evidence>
<evidence type="ECO:0000313" key="2">
    <source>
        <dbReference type="Proteomes" id="UP000029964"/>
    </source>
</evidence>